<dbReference type="PANTHER" id="PTHR33099">
    <property type="entry name" value="FE2OG DIOXYGENASE DOMAIN-CONTAINING PROTEIN"/>
    <property type="match status" value="1"/>
</dbReference>
<sequence length="91" mass="10205">LAVHEGCHFVKHRDTEKEPRMFATLVVQLPSVHQGGQLVVYHPDGTEFVHDFGGADRTAQYAPQFAVHYADCEHELKPVTAGYRLALVYSI</sequence>
<dbReference type="OrthoDB" id="27483at2759"/>
<reference evidence="2 3" key="1">
    <citation type="submission" date="2016-07" db="EMBL/GenBank/DDBJ databases">
        <title>Pervasive Adenine N6-methylation of Active Genes in Fungi.</title>
        <authorList>
            <consortium name="DOE Joint Genome Institute"/>
            <person name="Mondo S.J."/>
            <person name="Dannebaum R.O."/>
            <person name="Kuo R.C."/>
            <person name="Labutti K."/>
            <person name="Haridas S."/>
            <person name="Kuo A."/>
            <person name="Salamov A."/>
            <person name="Ahrendt S.R."/>
            <person name="Lipzen A."/>
            <person name="Sullivan W."/>
            <person name="Andreopoulos W.B."/>
            <person name="Clum A."/>
            <person name="Lindquist E."/>
            <person name="Daum C."/>
            <person name="Ramamoorthy G.K."/>
            <person name="Gryganskyi A."/>
            <person name="Culley D."/>
            <person name="Magnuson J.K."/>
            <person name="James T.Y."/>
            <person name="O'Malley M.A."/>
            <person name="Stajich J.E."/>
            <person name="Spatafora J.W."/>
            <person name="Visel A."/>
            <person name="Grigoriev I.V."/>
        </authorList>
    </citation>
    <scope>NUCLEOTIDE SEQUENCE [LARGE SCALE GENOMIC DNA]</scope>
    <source>
        <strain evidence="2 3">PL171</strain>
    </source>
</reference>
<evidence type="ECO:0000313" key="3">
    <source>
        <dbReference type="Proteomes" id="UP000193411"/>
    </source>
</evidence>
<dbReference type="Proteomes" id="UP000193411">
    <property type="component" value="Unassembled WGS sequence"/>
</dbReference>
<dbReference type="PANTHER" id="PTHR33099:SF7">
    <property type="entry name" value="MYND-TYPE DOMAIN-CONTAINING PROTEIN"/>
    <property type="match status" value="1"/>
</dbReference>
<comment type="caution">
    <text evidence="2">The sequence shown here is derived from an EMBL/GenBank/DDBJ whole genome shotgun (WGS) entry which is preliminary data.</text>
</comment>
<accession>A0A1Y2H7Y6</accession>
<dbReference type="EMBL" id="MCFL01000320">
    <property type="protein sequence ID" value="ORZ29152.1"/>
    <property type="molecule type" value="Genomic_DNA"/>
</dbReference>
<gene>
    <name evidence="2" type="ORF">BCR44DRAFT_1372848</name>
</gene>
<dbReference type="AlphaFoldDB" id="A0A1Y2H7Y6"/>
<evidence type="ECO:0000259" key="1">
    <source>
        <dbReference type="PROSITE" id="PS51471"/>
    </source>
</evidence>
<dbReference type="Gene3D" id="2.60.120.620">
    <property type="entry name" value="q2cbj1_9rhob like domain"/>
    <property type="match status" value="1"/>
</dbReference>
<organism evidence="2 3">
    <name type="scientific">Catenaria anguillulae PL171</name>
    <dbReference type="NCBI Taxonomy" id="765915"/>
    <lineage>
        <taxon>Eukaryota</taxon>
        <taxon>Fungi</taxon>
        <taxon>Fungi incertae sedis</taxon>
        <taxon>Blastocladiomycota</taxon>
        <taxon>Blastocladiomycetes</taxon>
        <taxon>Blastocladiales</taxon>
        <taxon>Catenariaceae</taxon>
        <taxon>Catenaria</taxon>
    </lineage>
</organism>
<dbReference type="PROSITE" id="PS51471">
    <property type="entry name" value="FE2OG_OXY"/>
    <property type="match status" value="1"/>
</dbReference>
<name>A0A1Y2H7Y6_9FUNG</name>
<evidence type="ECO:0000313" key="2">
    <source>
        <dbReference type="EMBL" id="ORZ29152.1"/>
    </source>
</evidence>
<protein>
    <recommendedName>
        <fullName evidence="1">Fe2OG dioxygenase domain-containing protein</fullName>
    </recommendedName>
</protein>
<dbReference type="InterPro" id="IPR005123">
    <property type="entry name" value="Oxoglu/Fe-dep_dioxygenase_dom"/>
</dbReference>
<feature type="non-terminal residue" evidence="2">
    <location>
        <position position="91"/>
    </location>
</feature>
<dbReference type="Pfam" id="PF13640">
    <property type="entry name" value="2OG-FeII_Oxy_3"/>
    <property type="match status" value="1"/>
</dbReference>
<proteinExistence type="predicted"/>
<feature type="domain" description="Fe2OG dioxygenase" evidence="1">
    <location>
        <begin position="1"/>
        <end position="91"/>
    </location>
</feature>
<dbReference type="InterPro" id="IPR044862">
    <property type="entry name" value="Pro_4_hyd_alph_FE2OG_OXY"/>
</dbReference>
<keyword evidence="3" id="KW-1185">Reference proteome</keyword>
<feature type="non-terminal residue" evidence="2">
    <location>
        <position position="1"/>
    </location>
</feature>